<feature type="region of interest" description="Disordered" evidence="1">
    <location>
        <begin position="73"/>
        <end position="92"/>
    </location>
</feature>
<organism evidence="2 3">
    <name type="scientific">Demequina lutea</name>
    <dbReference type="NCBI Taxonomy" id="431489"/>
    <lineage>
        <taxon>Bacteria</taxon>
        <taxon>Bacillati</taxon>
        <taxon>Actinomycetota</taxon>
        <taxon>Actinomycetes</taxon>
        <taxon>Micrococcales</taxon>
        <taxon>Demequinaceae</taxon>
        <taxon>Demequina</taxon>
    </lineage>
</organism>
<dbReference type="Proteomes" id="UP000547973">
    <property type="component" value="Unassembled WGS sequence"/>
</dbReference>
<evidence type="ECO:0000313" key="2">
    <source>
        <dbReference type="EMBL" id="NYI42607.1"/>
    </source>
</evidence>
<protein>
    <submittedName>
        <fullName evidence="2">Proteic killer suppression protein</fullName>
    </submittedName>
</protein>
<dbReference type="Gene3D" id="3.30.2310.20">
    <property type="entry name" value="RelE-like"/>
    <property type="match status" value="1"/>
</dbReference>
<keyword evidence="3" id="KW-1185">Reference proteome</keyword>
<sequence length="110" mass="12386">MEVGYEDPRFETFLRDERALRRAHGAEVVKRLAIRLTAIRESSNLAELHLLPGRTHPLSGNRAGRFAMDLPNGRRLEFRPTPPVPSKPDGGIDLTKVTSITLIEISDHYT</sequence>
<reference evidence="2 3" key="1">
    <citation type="submission" date="2020-07" db="EMBL/GenBank/DDBJ databases">
        <title>Sequencing the genomes of 1000 actinobacteria strains.</title>
        <authorList>
            <person name="Klenk H.-P."/>
        </authorList>
    </citation>
    <scope>NUCLEOTIDE SEQUENCE [LARGE SCALE GENOMIC DNA]</scope>
    <source>
        <strain evidence="2 3">DSM 19970</strain>
    </source>
</reference>
<name>A0A7Y9ZBZ7_9MICO</name>
<dbReference type="RefSeq" id="WP_062075567.1">
    <property type="nucleotide sequence ID" value="NZ_BBRC01000011.1"/>
</dbReference>
<dbReference type="OrthoDB" id="3478674at2"/>
<gene>
    <name evidence="2" type="ORF">BKA03_002726</name>
</gene>
<dbReference type="AlphaFoldDB" id="A0A7Y9ZBZ7"/>
<evidence type="ECO:0000256" key="1">
    <source>
        <dbReference type="SAM" id="MobiDB-lite"/>
    </source>
</evidence>
<dbReference type="EMBL" id="JACBZO010000001">
    <property type="protein sequence ID" value="NYI42607.1"/>
    <property type="molecule type" value="Genomic_DNA"/>
</dbReference>
<accession>A0A7Y9ZBZ7</accession>
<evidence type="ECO:0000313" key="3">
    <source>
        <dbReference type="Proteomes" id="UP000547973"/>
    </source>
</evidence>
<dbReference type="InterPro" id="IPR035093">
    <property type="entry name" value="RelE/ParE_toxin_dom_sf"/>
</dbReference>
<comment type="caution">
    <text evidence="2">The sequence shown here is derived from an EMBL/GenBank/DDBJ whole genome shotgun (WGS) entry which is preliminary data.</text>
</comment>
<proteinExistence type="predicted"/>